<evidence type="ECO:0000256" key="6">
    <source>
        <dbReference type="SAM" id="Phobius"/>
    </source>
</evidence>
<dbReference type="Gene3D" id="1.20.1250.20">
    <property type="entry name" value="MFS general substrate transporter like domains"/>
    <property type="match status" value="3"/>
</dbReference>
<evidence type="ECO:0000256" key="2">
    <source>
        <dbReference type="ARBA" id="ARBA00005241"/>
    </source>
</evidence>
<dbReference type="InterPro" id="IPR051717">
    <property type="entry name" value="MFS_MFSD6"/>
</dbReference>
<evidence type="ECO:0000313" key="8">
    <source>
        <dbReference type="EMBL" id="MBY76021.1"/>
    </source>
</evidence>
<feature type="transmembrane region" description="Helical" evidence="6">
    <location>
        <begin position="359"/>
        <end position="379"/>
    </location>
</feature>
<feature type="transmembrane region" description="Helical" evidence="6">
    <location>
        <begin position="459"/>
        <end position="478"/>
    </location>
</feature>
<dbReference type="AlphaFoldDB" id="A0A2S2QEB1"/>
<organism evidence="8">
    <name type="scientific">Sipha flava</name>
    <name type="common">yellow sugarcane aphid</name>
    <dbReference type="NCBI Taxonomy" id="143950"/>
    <lineage>
        <taxon>Eukaryota</taxon>
        <taxon>Metazoa</taxon>
        <taxon>Ecdysozoa</taxon>
        <taxon>Arthropoda</taxon>
        <taxon>Hexapoda</taxon>
        <taxon>Insecta</taxon>
        <taxon>Pterygota</taxon>
        <taxon>Neoptera</taxon>
        <taxon>Paraneoptera</taxon>
        <taxon>Hemiptera</taxon>
        <taxon>Sternorrhyncha</taxon>
        <taxon>Aphidomorpha</taxon>
        <taxon>Aphidoidea</taxon>
        <taxon>Aphididae</taxon>
        <taxon>Sipha</taxon>
    </lineage>
</organism>
<dbReference type="InterPro" id="IPR024989">
    <property type="entry name" value="MFS_assoc_dom"/>
</dbReference>
<dbReference type="SUPFAM" id="SSF103473">
    <property type="entry name" value="MFS general substrate transporter"/>
    <property type="match status" value="1"/>
</dbReference>
<evidence type="ECO:0000256" key="4">
    <source>
        <dbReference type="ARBA" id="ARBA00022989"/>
    </source>
</evidence>
<feature type="transmembrane region" description="Helical" evidence="6">
    <location>
        <begin position="31"/>
        <end position="54"/>
    </location>
</feature>
<evidence type="ECO:0000256" key="1">
    <source>
        <dbReference type="ARBA" id="ARBA00004141"/>
    </source>
</evidence>
<feature type="transmembrane region" description="Helical" evidence="6">
    <location>
        <begin position="399"/>
        <end position="422"/>
    </location>
</feature>
<dbReference type="OrthoDB" id="10056177at2759"/>
<gene>
    <name evidence="8" type="primary">MFSD6_2</name>
    <name evidence="8" type="ORF">g.6911</name>
</gene>
<dbReference type="InterPro" id="IPR036259">
    <property type="entry name" value="MFS_trans_sf"/>
</dbReference>
<evidence type="ECO:0000256" key="3">
    <source>
        <dbReference type="ARBA" id="ARBA00022692"/>
    </source>
</evidence>
<accession>A0A2S2QEB1</accession>
<evidence type="ECO:0000256" key="5">
    <source>
        <dbReference type="ARBA" id="ARBA00023136"/>
    </source>
</evidence>
<keyword evidence="4 6" id="KW-1133">Transmembrane helix</keyword>
<proteinExistence type="inferred from homology"/>
<dbReference type="PANTHER" id="PTHR16172">
    <property type="entry name" value="MAJOR FACILITATOR SUPERFAMILY DOMAIN-CONTAINING PROTEIN 6-LIKE"/>
    <property type="match status" value="1"/>
</dbReference>
<dbReference type="Pfam" id="PF12832">
    <property type="entry name" value="MFS_1_like"/>
    <property type="match status" value="1"/>
</dbReference>
<dbReference type="EMBL" id="GGMS01006818">
    <property type="protein sequence ID" value="MBY76021.1"/>
    <property type="molecule type" value="Transcribed_RNA"/>
</dbReference>
<sequence length="578" mass="65663">MLRMKIHYFLYMGGVSTIVVYTPTLAKQLGYSPMIVGSIFTFLSILSLMVKPLCGLIVDKFPVKRIMFLTFILLCGLTAFALKFIQKLPTETIVNLSCDTITTLNICSKNEEQIPRCSKASLSTFLQNTVKPIECQLICQQNELFWDEMCISWNITDYCTTPNHKFKNNGVAVLNVNISMVDTTDQLNKKSRFQVSSVQIKSNIISWPVCPRPAYTRCEMNCSNEIIMAMVTATKLEGSLFGLYQFWSLIIVISLFWIGQAITWSLQDPICFDLLGDKVGDFGKQRCWGSISWGIFVIFGGALVDYFSDNDFEKNYTPIFYLCLLVIVCDFIIVYKIEVTETTGSKTTLTDILMLLTKINVLVYFTWIIAMGICTSMIWNYLFWYMEDITFHYQGDMQIWIKTLQGLTIGIQCIGGEVPLFFFSGWIIKRFGHWYCMSFGLFAFSIRFFLYSIITNPLWILPVEFINGITFGLFHAVLMSYSRIIAPPSAVTTFIGLSGALTEGVGISIGGVIGGFLYEKYQGSQTFRIFSYGSFSLFILLVIFIQFFKSDDKNEEKSVICKDQSLNSPTSFKSAKCL</sequence>
<feature type="transmembrane region" description="Helical" evidence="6">
    <location>
        <begin position="7"/>
        <end position="25"/>
    </location>
</feature>
<feature type="transmembrane region" description="Helical" evidence="6">
    <location>
        <begin position="434"/>
        <end position="453"/>
    </location>
</feature>
<feature type="transmembrane region" description="Helical" evidence="6">
    <location>
        <begin position="287"/>
        <end position="307"/>
    </location>
</feature>
<comment type="similarity">
    <text evidence="2">Belongs to the major facilitator superfamily. MFSD6 family.</text>
</comment>
<name>A0A2S2QEB1_9HEMI</name>
<dbReference type="PANTHER" id="PTHR16172:SF30">
    <property type="entry name" value="SUGAR BABY, ISOFORM C"/>
    <property type="match status" value="1"/>
</dbReference>
<protein>
    <submittedName>
        <fullName evidence="8">Major facilitator superfamily domain-containing protein 6</fullName>
    </submittedName>
</protein>
<feature type="transmembrane region" description="Helical" evidence="6">
    <location>
        <begin position="490"/>
        <end position="517"/>
    </location>
</feature>
<comment type="subcellular location">
    <subcellularLocation>
        <location evidence="1">Membrane</location>
        <topology evidence="1">Multi-pass membrane protein</topology>
    </subcellularLocation>
</comment>
<feature type="transmembrane region" description="Helical" evidence="6">
    <location>
        <begin position="319"/>
        <end position="338"/>
    </location>
</feature>
<feature type="transmembrane region" description="Helical" evidence="6">
    <location>
        <begin position="246"/>
        <end position="266"/>
    </location>
</feature>
<reference evidence="8" key="1">
    <citation type="submission" date="2018-04" db="EMBL/GenBank/DDBJ databases">
        <title>Transcriptome assembly of Sipha flava.</title>
        <authorList>
            <person name="Scully E.D."/>
            <person name="Geib S.M."/>
            <person name="Palmer N.A."/>
            <person name="Koch K."/>
            <person name="Bradshaw J."/>
            <person name="Heng-Moss T."/>
            <person name="Sarath G."/>
        </authorList>
    </citation>
    <scope>NUCLEOTIDE SEQUENCE</scope>
</reference>
<feature type="transmembrane region" description="Helical" evidence="6">
    <location>
        <begin position="66"/>
        <end position="85"/>
    </location>
</feature>
<keyword evidence="5 6" id="KW-0472">Membrane</keyword>
<keyword evidence="3 6" id="KW-0812">Transmembrane</keyword>
<evidence type="ECO:0000259" key="7">
    <source>
        <dbReference type="Pfam" id="PF12832"/>
    </source>
</evidence>
<dbReference type="GO" id="GO:0016020">
    <property type="term" value="C:membrane"/>
    <property type="evidence" value="ECO:0007669"/>
    <property type="project" value="UniProtKB-SubCell"/>
</dbReference>
<feature type="transmembrane region" description="Helical" evidence="6">
    <location>
        <begin position="529"/>
        <end position="548"/>
    </location>
</feature>
<feature type="domain" description="Major facilitator superfamily associated" evidence="7">
    <location>
        <begin position="2"/>
        <end position="528"/>
    </location>
</feature>